<reference evidence="4" key="1">
    <citation type="submission" date="2011-07" db="EMBL/GenBank/DDBJ databases">
        <authorList>
            <consortium name="Caenorhabditis brenneri Sequencing and Analysis Consortium"/>
            <person name="Wilson R.K."/>
        </authorList>
    </citation>
    <scope>NUCLEOTIDE SEQUENCE [LARGE SCALE GENOMIC DNA]</scope>
    <source>
        <strain evidence="4">PB2801</strain>
    </source>
</reference>
<evidence type="ECO:0000256" key="2">
    <source>
        <dbReference type="SAM" id="MobiDB-lite"/>
    </source>
</evidence>
<evidence type="ECO:0000256" key="1">
    <source>
        <dbReference type="SAM" id="Coils"/>
    </source>
</evidence>
<dbReference type="InParanoid" id="G0N837"/>
<accession>G0N837</accession>
<sequence length="347" mass="39543">MTTPNEEGNEPDTASQPSIHNNSSATSEAEDSNSGHCSNHSRLCMVVSDNFDPLLAIRRSKTFRMVFTCCGSYGLVPFNPPPPKPIVIAHPSFNDRCNQCFVNIGKMKAAEEKLKNEEKKAKLYEKQAEKTEELEKEIMILQTKRKNADKHRLEAKEELDKAVNLATRNEKKAQKTDELEENLKVKNAKLQENKKEIDDLKRTITSQPDLAQKVVALEKRLASQEVIEKKLRESNKEFLAKNANREKQLEIQTQQNQLDREKFAAKYGKMQDEMAENRTLSAELATQNLALAKENAQFKADALLKEAALEEKLDINARLLNEKVQLYQKIKDMERQLQKFNGALASE</sequence>
<protein>
    <submittedName>
        <fullName evidence="3">Uncharacterized protein</fullName>
    </submittedName>
</protein>
<keyword evidence="4" id="KW-1185">Reference proteome</keyword>
<evidence type="ECO:0000313" key="3">
    <source>
        <dbReference type="EMBL" id="EGT55097.1"/>
    </source>
</evidence>
<feature type="region of interest" description="Disordered" evidence="2">
    <location>
        <begin position="1"/>
        <end position="34"/>
    </location>
</feature>
<organism evidence="4">
    <name type="scientific">Caenorhabditis brenneri</name>
    <name type="common">Nematode worm</name>
    <dbReference type="NCBI Taxonomy" id="135651"/>
    <lineage>
        <taxon>Eukaryota</taxon>
        <taxon>Metazoa</taxon>
        <taxon>Ecdysozoa</taxon>
        <taxon>Nematoda</taxon>
        <taxon>Chromadorea</taxon>
        <taxon>Rhabditida</taxon>
        <taxon>Rhabditina</taxon>
        <taxon>Rhabditomorpha</taxon>
        <taxon>Rhabditoidea</taxon>
        <taxon>Rhabditidae</taxon>
        <taxon>Peloderinae</taxon>
        <taxon>Caenorhabditis</taxon>
    </lineage>
</organism>
<name>G0N837_CAEBE</name>
<feature type="coiled-coil region" evidence="1">
    <location>
        <begin position="107"/>
        <end position="203"/>
    </location>
</feature>
<evidence type="ECO:0000313" key="4">
    <source>
        <dbReference type="Proteomes" id="UP000008068"/>
    </source>
</evidence>
<dbReference type="HOGENOM" id="CLU_799806_0_0_1"/>
<feature type="coiled-coil region" evidence="1">
    <location>
        <begin position="316"/>
        <end position="343"/>
    </location>
</feature>
<dbReference type="AlphaFoldDB" id="G0N837"/>
<dbReference type="Proteomes" id="UP000008068">
    <property type="component" value="Unassembled WGS sequence"/>
</dbReference>
<keyword evidence="1" id="KW-0175">Coiled coil</keyword>
<dbReference type="EMBL" id="GL379849">
    <property type="protein sequence ID" value="EGT55097.1"/>
    <property type="molecule type" value="Genomic_DNA"/>
</dbReference>
<gene>
    <name evidence="3" type="ORF">CAEBREN_18444</name>
</gene>
<proteinExistence type="predicted"/>